<gene>
    <name evidence="7" type="ORF">TPAR_07135</name>
</gene>
<comment type="caution">
    <text evidence="7">The sequence shown here is derived from an EMBL/GenBank/DDBJ whole genome shotgun (WGS) entry which is preliminary data.</text>
</comment>
<comment type="similarity">
    <text evidence="2">Belongs to the inositol monophosphatase superfamily.</text>
</comment>
<dbReference type="InterPro" id="IPR000760">
    <property type="entry name" value="Inositol_monophosphatase-like"/>
</dbReference>
<organism evidence="7 8">
    <name type="scientific">Tolypocladium paradoxum</name>
    <dbReference type="NCBI Taxonomy" id="94208"/>
    <lineage>
        <taxon>Eukaryota</taxon>
        <taxon>Fungi</taxon>
        <taxon>Dikarya</taxon>
        <taxon>Ascomycota</taxon>
        <taxon>Pezizomycotina</taxon>
        <taxon>Sordariomycetes</taxon>
        <taxon>Hypocreomycetidae</taxon>
        <taxon>Hypocreales</taxon>
        <taxon>Ophiocordycipitaceae</taxon>
        <taxon>Tolypocladium</taxon>
    </lineage>
</organism>
<dbReference type="Gene3D" id="3.40.190.80">
    <property type="match status" value="1"/>
</dbReference>
<evidence type="ECO:0000256" key="4">
    <source>
        <dbReference type="ARBA" id="ARBA00022801"/>
    </source>
</evidence>
<name>A0A2S4KR54_9HYPO</name>
<evidence type="ECO:0000256" key="3">
    <source>
        <dbReference type="ARBA" id="ARBA00022723"/>
    </source>
</evidence>
<dbReference type="PANTHER" id="PTHR43200">
    <property type="entry name" value="PHOSPHATASE"/>
    <property type="match status" value="1"/>
</dbReference>
<evidence type="ECO:0000256" key="2">
    <source>
        <dbReference type="ARBA" id="ARBA00009759"/>
    </source>
</evidence>
<evidence type="ECO:0000256" key="5">
    <source>
        <dbReference type="ARBA" id="ARBA00022842"/>
    </source>
</evidence>
<dbReference type="SUPFAM" id="SSF56655">
    <property type="entry name" value="Carbohydrate phosphatase"/>
    <property type="match status" value="1"/>
</dbReference>
<accession>A0A2S4KR54</accession>
<dbReference type="AlphaFoldDB" id="A0A2S4KR54"/>
<comment type="cofactor">
    <cofactor evidence="1 6">
        <name>Mg(2+)</name>
        <dbReference type="ChEBI" id="CHEBI:18420"/>
    </cofactor>
</comment>
<evidence type="ECO:0000313" key="8">
    <source>
        <dbReference type="Proteomes" id="UP000237481"/>
    </source>
</evidence>
<dbReference type="PANTHER" id="PTHR43200:SF2">
    <property type="entry name" value="3'(2'),5'-BISPHOSPHATE NUCLEOTIDASE"/>
    <property type="match status" value="1"/>
</dbReference>
<dbReference type="Pfam" id="PF00459">
    <property type="entry name" value="Inositol_P"/>
    <property type="match status" value="1"/>
</dbReference>
<dbReference type="OrthoDB" id="411145at2759"/>
<dbReference type="STRING" id="94208.A0A2S4KR54"/>
<evidence type="ECO:0000313" key="7">
    <source>
        <dbReference type="EMBL" id="POR32650.1"/>
    </source>
</evidence>
<sequence length="104" mass="11100">QLAARLGAPFPGTDVWSSHVRYAALVVGGGDLLVRVPGRKSCVWDHAGAQLIYAEVGGRVTDLDGKPVDFGAGRYLSNNRGLLAAKRDIHARILALAQEVLPRN</sequence>
<dbReference type="InterPro" id="IPR051090">
    <property type="entry name" value="Inositol_monoP_superfamily"/>
</dbReference>
<dbReference type="EMBL" id="PKSG01000824">
    <property type="protein sequence ID" value="POR32650.1"/>
    <property type="molecule type" value="Genomic_DNA"/>
</dbReference>
<protein>
    <submittedName>
        <fullName evidence="7">3'(2'),5'-bisphosphate nucleotidase</fullName>
    </submittedName>
</protein>
<keyword evidence="3 6" id="KW-0479">Metal-binding</keyword>
<dbReference type="GO" id="GO:0008441">
    <property type="term" value="F:3'(2'),5'-bisphosphate nucleotidase activity"/>
    <property type="evidence" value="ECO:0007669"/>
    <property type="project" value="TreeGrafter"/>
</dbReference>
<evidence type="ECO:0000256" key="1">
    <source>
        <dbReference type="ARBA" id="ARBA00001946"/>
    </source>
</evidence>
<proteinExistence type="inferred from homology"/>
<feature type="binding site" evidence="6">
    <location>
        <position position="45"/>
    </location>
    <ligand>
        <name>Mg(2+)</name>
        <dbReference type="ChEBI" id="CHEBI:18420"/>
        <label>1</label>
        <note>catalytic</note>
    </ligand>
</feature>
<keyword evidence="5 6" id="KW-0460">Magnesium</keyword>
<keyword evidence="8" id="KW-1185">Reference proteome</keyword>
<dbReference type="GO" id="GO:0000103">
    <property type="term" value="P:sulfate assimilation"/>
    <property type="evidence" value="ECO:0007669"/>
    <property type="project" value="TreeGrafter"/>
</dbReference>
<evidence type="ECO:0000256" key="6">
    <source>
        <dbReference type="PIRSR" id="PIRSR600760-2"/>
    </source>
</evidence>
<dbReference type="GO" id="GO:0046872">
    <property type="term" value="F:metal ion binding"/>
    <property type="evidence" value="ECO:0007669"/>
    <property type="project" value="UniProtKB-KW"/>
</dbReference>
<feature type="non-terminal residue" evidence="7">
    <location>
        <position position="1"/>
    </location>
</feature>
<reference evidence="7 8" key="1">
    <citation type="submission" date="2018-01" db="EMBL/GenBank/DDBJ databases">
        <title>Harnessing the power of phylogenomics to disentangle the directionality and signatures of interkingdom host jumping in the parasitic fungal genus Tolypocladium.</title>
        <authorList>
            <person name="Quandt C.A."/>
            <person name="Patterson W."/>
            <person name="Spatafora J.W."/>
        </authorList>
    </citation>
    <scope>NUCLEOTIDE SEQUENCE [LARGE SCALE GENOMIC DNA]</scope>
    <source>
        <strain evidence="7 8">NRBC 100945</strain>
    </source>
</reference>
<keyword evidence="4" id="KW-0378">Hydrolase</keyword>
<dbReference type="Proteomes" id="UP000237481">
    <property type="component" value="Unassembled WGS sequence"/>
</dbReference>